<accession>A0A5B8V5Z4</accession>
<keyword evidence="3" id="KW-0326">Glycosidase</keyword>
<dbReference type="Gene3D" id="3.20.20.80">
    <property type="entry name" value="Glycosidases"/>
    <property type="match status" value="1"/>
</dbReference>
<dbReference type="Pfam" id="PF00128">
    <property type="entry name" value="Alpha-amylase"/>
    <property type="match status" value="1"/>
</dbReference>
<keyword evidence="4" id="KW-0732">Signal</keyword>
<dbReference type="InterPro" id="IPR045857">
    <property type="entry name" value="O16G_dom_2"/>
</dbReference>
<dbReference type="SUPFAM" id="SSF51445">
    <property type="entry name" value="(Trans)glycosidases"/>
    <property type="match status" value="1"/>
</dbReference>
<organism evidence="6 7">
    <name type="scientific">Panacibacter ginsenosidivorans</name>
    <dbReference type="NCBI Taxonomy" id="1813871"/>
    <lineage>
        <taxon>Bacteria</taxon>
        <taxon>Pseudomonadati</taxon>
        <taxon>Bacteroidota</taxon>
        <taxon>Chitinophagia</taxon>
        <taxon>Chitinophagales</taxon>
        <taxon>Chitinophagaceae</taxon>
        <taxon>Panacibacter</taxon>
    </lineage>
</organism>
<dbReference type="FunFam" id="3.20.20.80:FF:000064">
    <property type="entry name" value="Oligo-1,6-glucosidase"/>
    <property type="match status" value="2"/>
</dbReference>
<evidence type="ECO:0000256" key="1">
    <source>
        <dbReference type="ARBA" id="ARBA00008061"/>
    </source>
</evidence>
<dbReference type="InterPro" id="IPR017853">
    <property type="entry name" value="GH"/>
</dbReference>
<dbReference type="Proteomes" id="UP000321533">
    <property type="component" value="Chromosome"/>
</dbReference>
<evidence type="ECO:0000313" key="7">
    <source>
        <dbReference type="Proteomes" id="UP000321533"/>
    </source>
</evidence>
<dbReference type="InterPro" id="IPR006047">
    <property type="entry name" value="GH13_cat_dom"/>
</dbReference>
<evidence type="ECO:0000256" key="2">
    <source>
        <dbReference type="ARBA" id="ARBA00022801"/>
    </source>
</evidence>
<dbReference type="AlphaFoldDB" id="A0A5B8V5Z4"/>
<evidence type="ECO:0000313" key="6">
    <source>
        <dbReference type="EMBL" id="QEC66505.1"/>
    </source>
</evidence>
<dbReference type="InterPro" id="IPR013780">
    <property type="entry name" value="Glyco_hydro_b"/>
</dbReference>
<dbReference type="RefSeq" id="WP_147188305.1">
    <property type="nucleotide sequence ID" value="NZ_CP042435.1"/>
</dbReference>
<dbReference type="EMBL" id="CP042435">
    <property type="protein sequence ID" value="QEC66505.1"/>
    <property type="molecule type" value="Genomic_DNA"/>
</dbReference>
<dbReference type="SMART" id="SM00642">
    <property type="entry name" value="Aamy"/>
    <property type="match status" value="1"/>
</dbReference>
<sequence length="569" mass="66224">MKLLRYLTVLFFLLFFLASNAQSGNDPKWWKEAIVYQIYPRSFKDSDGDGVGDLKGIISKLDYIKSLGVDVIWLNPVYQSPNDDNGYDVSDYRNIMNDFGTMEDFDALLKGMHDRGIKLVMDLVVNHSSDEHEWFKQSRSSRESPYRNYYHWWNAERGKPAYRYSLFDINHDAWKYDSLTNAYYLHYFSRKQPDLNWENPKLRQEVYDIMKFWADKGIDGFRLDAFGFAAKDTTFPAFPEGYERNFMQYYSMQGNLHGYIKEMYNQVFSNYDVMSVAEGAGNSFEDAHNLVDADRKELNMAYAFEGVDIAKPDGYSLLHFKEVFSRWDSAFAANGWLSVFLANHDQARMVSRFGNDAPQFRDVSSKMLTTFIMTMRGTPYYYNGDELGMTNAGFTKIEDYRDMPTLNEYQHQKDIGGDMQKFMKEIQFSCRDNGRTPFQWNSNKNAGFTTGMPWINVNANYKIINEAAEEKDPNSVLNYFRKVVQLRKTNKTLVYGKYTLLDKDNPNIYAYTREMNGNKILVLLNFSKDVATAETGIDLSKAKLLISNYAKPSMNETLQSYEAVIWQVQ</sequence>
<dbReference type="KEGG" id="pgin:FRZ67_04050"/>
<keyword evidence="2" id="KW-0378">Hydrolase</keyword>
<protein>
    <submittedName>
        <fullName evidence="6">Alpha-glucosidase</fullName>
    </submittedName>
</protein>
<feature type="domain" description="Glycosyl hydrolase family 13 catalytic" evidence="5">
    <location>
        <begin position="37"/>
        <end position="435"/>
    </location>
</feature>
<dbReference type="SUPFAM" id="SSF51011">
    <property type="entry name" value="Glycosyl hydrolase domain"/>
    <property type="match status" value="1"/>
</dbReference>
<dbReference type="PANTHER" id="PTHR10357">
    <property type="entry name" value="ALPHA-AMYLASE FAMILY MEMBER"/>
    <property type="match status" value="1"/>
</dbReference>
<dbReference type="Gene3D" id="2.60.40.1180">
    <property type="entry name" value="Golgi alpha-mannosidase II"/>
    <property type="match status" value="1"/>
</dbReference>
<evidence type="ECO:0000256" key="3">
    <source>
        <dbReference type="ARBA" id="ARBA00023295"/>
    </source>
</evidence>
<dbReference type="GO" id="GO:0004556">
    <property type="term" value="F:alpha-amylase activity"/>
    <property type="evidence" value="ECO:0007669"/>
    <property type="project" value="TreeGrafter"/>
</dbReference>
<proteinExistence type="inferred from homology"/>
<feature type="signal peptide" evidence="4">
    <location>
        <begin position="1"/>
        <end position="21"/>
    </location>
</feature>
<evidence type="ECO:0000259" key="5">
    <source>
        <dbReference type="SMART" id="SM00642"/>
    </source>
</evidence>
<dbReference type="OrthoDB" id="9806009at2"/>
<dbReference type="GO" id="GO:0009313">
    <property type="term" value="P:oligosaccharide catabolic process"/>
    <property type="evidence" value="ECO:0007669"/>
    <property type="project" value="TreeGrafter"/>
</dbReference>
<keyword evidence="7" id="KW-1185">Reference proteome</keyword>
<comment type="similarity">
    <text evidence="1">Belongs to the glycosyl hydrolase 13 family.</text>
</comment>
<dbReference type="CDD" id="cd11333">
    <property type="entry name" value="AmyAc_SI_OligoGlu_DGase"/>
    <property type="match status" value="1"/>
</dbReference>
<reference evidence="6 7" key="1">
    <citation type="journal article" date="2016" name="Int. J. Syst. Evol. Microbiol.">
        <title>Panacibacter ginsenosidivorans gen. nov., sp. nov., with ginsenoside converting activity isolated from soil of a ginseng field.</title>
        <authorList>
            <person name="Siddiqi M.Z."/>
            <person name="Muhammad Shafi S."/>
            <person name="Choi K.D."/>
            <person name="Im W.T."/>
        </authorList>
    </citation>
    <scope>NUCLEOTIDE SEQUENCE [LARGE SCALE GENOMIC DNA]</scope>
    <source>
        <strain evidence="6 7">Gsoil1550</strain>
    </source>
</reference>
<gene>
    <name evidence="6" type="ORF">FRZ67_04050</name>
</gene>
<dbReference type="Gene3D" id="3.90.400.10">
    <property type="entry name" value="Oligo-1,6-glucosidase, Domain 2"/>
    <property type="match status" value="1"/>
</dbReference>
<evidence type="ECO:0000256" key="4">
    <source>
        <dbReference type="SAM" id="SignalP"/>
    </source>
</evidence>
<dbReference type="PANTHER" id="PTHR10357:SF184">
    <property type="entry name" value="OLIGO-1,6-GLUCOSIDASE 1"/>
    <property type="match status" value="1"/>
</dbReference>
<feature type="chain" id="PRO_5022924601" evidence="4">
    <location>
        <begin position="22"/>
        <end position="569"/>
    </location>
</feature>
<dbReference type="FunFam" id="2.60.40.1180:FF:000007">
    <property type="entry name" value="Sucrose isomerase"/>
    <property type="match status" value="1"/>
</dbReference>
<name>A0A5B8V5Z4_9BACT</name>